<dbReference type="Pfam" id="PF07494">
    <property type="entry name" value="Reg_prop"/>
    <property type="match status" value="1"/>
</dbReference>
<evidence type="ECO:0000313" key="2">
    <source>
        <dbReference type="Proteomes" id="UP000282311"/>
    </source>
</evidence>
<dbReference type="Proteomes" id="UP000282311">
    <property type="component" value="Unassembled WGS sequence"/>
</dbReference>
<name>A0A3B0BCU0_9BACL</name>
<dbReference type="RefSeq" id="WP_120751127.1">
    <property type="nucleotide sequence ID" value="NZ_RBAH01000032.1"/>
</dbReference>
<dbReference type="SUPFAM" id="SSF63829">
    <property type="entry name" value="Calcium-dependent phosphotriesterase"/>
    <property type="match status" value="1"/>
</dbReference>
<accession>A0A3B0BCU0</accession>
<dbReference type="EMBL" id="RBAH01000032">
    <property type="protein sequence ID" value="RKN70148.1"/>
    <property type="molecule type" value="Genomic_DNA"/>
</dbReference>
<evidence type="ECO:0000313" key="1">
    <source>
        <dbReference type="EMBL" id="RKN70148.1"/>
    </source>
</evidence>
<gene>
    <name evidence="1" type="ORF">D7M11_30840</name>
</gene>
<keyword evidence="2" id="KW-1185">Reference proteome</keyword>
<protein>
    <recommendedName>
        <fullName evidence="3">Transcriptional regulator</fullName>
    </recommendedName>
</protein>
<reference evidence="1 2" key="1">
    <citation type="journal article" date="2007" name="Int. J. Syst. Evol. Microbiol.">
        <title>Paenibacillus ginsengarvi sp. nov., isolated from soil from ginseng cultivation.</title>
        <authorList>
            <person name="Yoon M.H."/>
            <person name="Ten L.N."/>
            <person name="Im W.T."/>
        </authorList>
    </citation>
    <scope>NUCLEOTIDE SEQUENCE [LARGE SCALE GENOMIC DNA]</scope>
    <source>
        <strain evidence="1 2">KCTC 13059</strain>
    </source>
</reference>
<dbReference type="InterPro" id="IPR015943">
    <property type="entry name" value="WD40/YVTN_repeat-like_dom_sf"/>
</dbReference>
<evidence type="ECO:0008006" key="3">
    <source>
        <dbReference type="Google" id="ProtNLM"/>
    </source>
</evidence>
<proteinExistence type="predicted"/>
<organism evidence="1 2">
    <name type="scientific">Paenibacillus ginsengarvi</name>
    <dbReference type="NCBI Taxonomy" id="400777"/>
    <lineage>
        <taxon>Bacteria</taxon>
        <taxon>Bacillati</taxon>
        <taxon>Bacillota</taxon>
        <taxon>Bacilli</taxon>
        <taxon>Bacillales</taxon>
        <taxon>Paenibacillaceae</taxon>
        <taxon>Paenibacillus</taxon>
    </lineage>
</organism>
<dbReference type="InterPro" id="IPR011110">
    <property type="entry name" value="Reg_prop"/>
</dbReference>
<sequence>MGGVKERTAREGAYWTMQMKAAGSTLQLGTFPQLERTFYTKSQGLPSDEVTALAVAGGSVWAGTAAGLAVWDGERWEPVGAGESEDMPGAPVTMLYADRGGRLWASAGDGLYVCSEGGWSRNSLELPAVALAEDGDGTIWAATAEALYHRSGREWMPVAVFGRAEVRGLAAFGAGRVYATTDRGLFALSGKRPHWFVIRANGHGLPSEDLRGITADRWGHLWIASDRGALLHDDTNSSFLLNGTRGMACEDVRTIAFGADGTRWFGTARGVSRLKDGQMRYFASKRWLPHDSVRAIAAADDGTVWIGTDGGISGIRTIPMTLEDKADRIDRMVENYETRFDYVTRRGLTEEGNIESGSVRISDNDGLWTSDYVAAQSYRYAVTGDERARTKAKRSMHAVMRLLDVTGRPGFFARSIRHRSEPGFGKHETNPEWRLSPDGEWEWKGDTSSDELTGHFYAYSIYYDLAADEDDKPLMRECVRVIMDHILQHDYCLTDIDGLPTTWAVWTPAKLNGEAKWLDQRGINSLQLLSFLKTAFHITGDEKYEQEYRHVVTGYHYGMNTLEQKRTYLGEASSIDDNLGFHVYVPLLLYETDPDLRALYMMSLEHHWQFERRERSPLWNAVYGALTGRTCDVEAAVQTLAEMPLDFIHWKVENSHRADIRFHPELEKHGYRLLAEPLPYEERPMHRWDKTPYICDSGDGHLLEDGTVYLHPYWLARYWRLIDERGGKA</sequence>
<dbReference type="AlphaFoldDB" id="A0A3B0BCU0"/>
<dbReference type="Gene3D" id="2.130.10.10">
    <property type="entry name" value="YVTN repeat-like/Quinoprotein amine dehydrogenase"/>
    <property type="match status" value="2"/>
</dbReference>
<comment type="caution">
    <text evidence="1">The sequence shown here is derived from an EMBL/GenBank/DDBJ whole genome shotgun (WGS) entry which is preliminary data.</text>
</comment>